<keyword evidence="8" id="KW-1185">Reference proteome</keyword>
<feature type="domain" description="C2H2-type" evidence="6">
    <location>
        <begin position="343"/>
        <end position="371"/>
    </location>
</feature>
<evidence type="ECO:0000256" key="4">
    <source>
        <dbReference type="ARBA" id="ARBA00022833"/>
    </source>
</evidence>
<evidence type="ECO:0000256" key="3">
    <source>
        <dbReference type="ARBA" id="ARBA00022771"/>
    </source>
</evidence>
<evidence type="ECO:0000313" key="7">
    <source>
        <dbReference type="EnsemblMetazoa" id="XP_003244861.1"/>
    </source>
</evidence>
<evidence type="ECO:0000313" key="8">
    <source>
        <dbReference type="Proteomes" id="UP000007819"/>
    </source>
</evidence>
<dbReference type="Gene3D" id="3.30.160.60">
    <property type="entry name" value="Classic Zinc Finger"/>
    <property type="match status" value="4"/>
</dbReference>
<dbReference type="GeneID" id="100573808"/>
<feature type="domain" description="C2H2-type" evidence="6">
    <location>
        <begin position="282"/>
        <end position="311"/>
    </location>
</feature>
<dbReference type="FunFam" id="3.30.160.60:FF:000910">
    <property type="entry name" value="Uncharacterized protein"/>
    <property type="match status" value="1"/>
</dbReference>
<dbReference type="Pfam" id="PF13912">
    <property type="entry name" value="zf-C2H2_6"/>
    <property type="match status" value="2"/>
</dbReference>
<keyword evidence="4" id="KW-0862">Zinc</keyword>
<dbReference type="FunFam" id="3.30.160.60:FF:000417">
    <property type="entry name" value="Zinc finger protein"/>
    <property type="match status" value="1"/>
</dbReference>
<feature type="domain" description="C2H2-type" evidence="6">
    <location>
        <begin position="372"/>
        <end position="399"/>
    </location>
</feature>
<dbReference type="KEGG" id="api:100573808"/>
<reference evidence="7" key="2">
    <citation type="submission" date="2022-06" db="UniProtKB">
        <authorList>
            <consortium name="EnsemblMetazoa"/>
        </authorList>
    </citation>
    <scope>IDENTIFICATION</scope>
</reference>
<dbReference type="SMART" id="SM00355">
    <property type="entry name" value="ZnF_C2H2"/>
    <property type="match status" value="11"/>
</dbReference>
<dbReference type="AlphaFoldDB" id="A0A8R2A5P2"/>
<evidence type="ECO:0000256" key="2">
    <source>
        <dbReference type="ARBA" id="ARBA00022737"/>
    </source>
</evidence>
<evidence type="ECO:0000259" key="6">
    <source>
        <dbReference type="PROSITE" id="PS50157"/>
    </source>
</evidence>
<sequence length="604" mass="69679">MLSSSGLQPSNHTLRLVDRDRLVAQRVRVIPDEKLICKTTETAKPQQNLLNNIFDLSTDFDSIQNSNSVDLLDLGNSQMSTFFRDISENQKTLYKEEKKTASTNYKTINGLGFYYCDSCLFLCLNVKIILDHNEKNHLFHNNSLKSPQRIKCIGCDNIFYSVNVLRCHLIEDHAVVSNEVDGLVQLVIEANNEDILYNNDNDEISQTKNNNSADFNDTILDTSEFGHKSHFIDTQIPGEINSTENYHSNDTCDDSWEYQEQASNGLQETNTIEDTNIIEKHLRCTIGKCKARFGTEDNLMYHIKCHLDEKFKCIEFECQFTDSKWLSMMTHLWKTHGIDVEMFGCSQCGFKTNSLYKLNTFHKNIHKQEKPFLCPVCKKGFKSIKQLRNHKAIHVKNGRSSPKAELVCQHCCRNFSTKHLLFQHISSVHIGVRPYTCDICGYATAVASSLKLHQRLHTGEKPFACDECGFRTADHNTLRKHKMRHTGRKNYTCPLCDYSCIQACSYKNHLKSKHPGMDDGFVYSCNMCNFKTIRKDIYMLHIVKHKEETIHINDTCDPIIDLDEMLNEKEKIQAEIVEQPYYLFNTIRVKPINTINNETVENTI</sequence>
<dbReference type="Pfam" id="PF00096">
    <property type="entry name" value="zf-C2H2"/>
    <property type="match status" value="1"/>
</dbReference>
<dbReference type="InterPro" id="IPR013087">
    <property type="entry name" value="Znf_C2H2_type"/>
</dbReference>
<name>A0A8R2A5P2_ACYPI</name>
<evidence type="ECO:0000256" key="5">
    <source>
        <dbReference type="PROSITE-ProRule" id="PRU00042"/>
    </source>
</evidence>
<dbReference type="SUPFAM" id="SSF57667">
    <property type="entry name" value="beta-beta-alpha zinc fingers"/>
    <property type="match status" value="3"/>
</dbReference>
<feature type="domain" description="C2H2-type" evidence="6">
    <location>
        <begin position="406"/>
        <end position="434"/>
    </location>
</feature>
<dbReference type="PANTHER" id="PTHR24379">
    <property type="entry name" value="KRAB AND ZINC FINGER DOMAIN-CONTAINING"/>
    <property type="match status" value="1"/>
</dbReference>
<dbReference type="Proteomes" id="UP000007819">
    <property type="component" value="Chromosome A1"/>
</dbReference>
<dbReference type="RefSeq" id="XP_003244861.1">
    <property type="nucleotide sequence ID" value="XM_003244813.3"/>
</dbReference>
<protein>
    <recommendedName>
        <fullName evidence="6">C2H2-type domain-containing protein</fullName>
    </recommendedName>
</protein>
<organism evidence="7 8">
    <name type="scientific">Acyrthosiphon pisum</name>
    <name type="common">Pea aphid</name>
    <dbReference type="NCBI Taxonomy" id="7029"/>
    <lineage>
        <taxon>Eukaryota</taxon>
        <taxon>Metazoa</taxon>
        <taxon>Ecdysozoa</taxon>
        <taxon>Arthropoda</taxon>
        <taxon>Hexapoda</taxon>
        <taxon>Insecta</taxon>
        <taxon>Pterygota</taxon>
        <taxon>Neoptera</taxon>
        <taxon>Paraneoptera</taxon>
        <taxon>Hemiptera</taxon>
        <taxon>Sternorrhyncha</taxon>
        <taxon>Aphidomorpha</taxon>
        <taxon>Aphidoidea</taxon>
        <taxon>Aphididae</taxon>
        <taxon>Macrosiphini</taxon>
        <taxon>Acyrthosiphon</taxon>
    </lineage>
</organism>
<keyword evidence="2" id="KW-0677">Repeat</keyword>
<dbReference type="EnsemblMetazoa" id="XM_003244813.4">
    <property type="protein sequence ID" value="XP_003244861.1"/>
    <property type="gene ID" value="LOC100573808"/>
</dbReference>
<keyword evidence="1" id="KW-0479">Metal-binding</keyword>
<dbReference type="PANTHER" id="PTHR24379:SF121">
    <property type="entry name" value="C2H2-TYPE DOMAIN-CONTAINING PROTEIN"/>
    <property type="match status" value="1"/>
</dbReference>
<dbReference type="OrthoDB" id="5876240at2759"/>
<reference evidence="8" key="1">
    <citation type="submission" date="2010-06" db="EMBL/GenBank/DDBJ databases">
        <authorList>
            <person name="Jiang H."/>
            <person name="Abraham K."/>
            <person name="Ali S."/>
            <person name="Alsbrooks S.L."/>
            <person name="Anim B.N."/>
            <person name="Anosike U.S."/>
            <person name="Attaway T."/>
            <person name="Bandaranaike D.P."/>
            <person name="Battles P.K."/>
            <person name="Bell S.N."/>
            <person name="Bell A.V."/>
            <person name="Beltran B."/>
            <person name="Bickham C."/>
            <person name="Bustamante Y."/>
            <person name="Caleb T."/>
            <person name="Canada A."/>
            <person name="Cardenas V."/>
            <person name="Carter K."/>
            <person name="Chacko J."/>
            <person name="Chandrabose M.N."/>
            <person name="Chavez D."/>
            <person name="Chavez A."/>
            <person name="Chen L."/>
            <person name="Chu H.-S."/>
            <person name="Claassen K.J."/>
            <person name="Cockrell R."/>
            <person name="Collins M."/>
            <person name="Cooper J.A."/>
            <person name="Cree A."/>
            <person name="Curry S.M."/>
            <person name="Da Y."/>
            <person name="Dao M.D."/>
            <person name="Das B."/>
            <person name="Davila M.-L."/>
            <person name="Davy-Carroll L."/>
            <person name="Denson S."/>
            <person name="Dinh H."/>
            <person name="Ebong V.E."/>
            <person name="Edwards J.R."/>
            <person name="Egan A."/>
            <person name="El-Daye J."/>
            <person name="Escobedo L."/>
            <person name="Fernandez S."/>
            <person name="Fernando P.R."/>
            <person name="Flagg N."/>
            <person name="Forbes L.D."/>
            <person name="Fowler R.G."/>
            <person name="Fu Q."/>
            <person name="Gabisi R.A."/>
            <person name="Ganer J."/>
            <person name="Garbino Pronczuk A."/>
            <person name="Garcia R.M."/>
            <person name="Garner T."/>
            <person name="Garrett T.E."/>
            <person name="Gonzalez D.A."/>
            <person name="Hamid H."/>
            <person name="Hawkins E.S."/>
            <person name="Hirani K."/>
            <person name="Hogues M.E."/>
            <person name="Hollins B."/>
            <person name="Hsiao C.-H."/>
            <person name="Jabil R."/>
            <person name="James M.L."/>
            <person name="Jhangiani S.N."/>
            <person name="Johnson B."/>
            <person name="Johnson Q."/>
            <person name="Joshi V."/>
            <person name="Kalu J.B."/>
            <person name="Kam C."/>
            <person name="Kashfia A."/>
            <person name="Keebler J."/>
            <person name="Kisamo H."/>
            <person name="Kovar C.L."/>
            <person name="Lago L.A."/>
            <person name="Lai C.-Y."/>
            <person name="Laidlaw J."/>
            <person name="Lara F."/>
            <person name="Le T.-K."/>
            <person name="Lee S.L."/>
            <person name="Legall F.H."/>
            <person name="Lemon S.J."/>
            <person name="Lewis L.R."/>
            <person name="Li B."/>
            <person name="Liu Y."/>
            <person name="Liu Y.-S."/>
            <person name="Lopez J."/>
            <person name="Lozado R.J."/>
            <person name="Lu J."/>
            <person name="Madu R.C."/>
            <person name="Maheshwari M."/>
            <person name="Maheshwari R."/>
            <person name="Malloy K."/>
            <person name="Martinez E."/>
            <person name="Mathew T."/>
            <person name="Mercado I.C."/>
            <person name="Mercado C."/>
            <person name="Meyer B."/>
            <person name="Montgomery K."/>
            <person name="Morgan M.B."/>
            <person name="Munidasa M."/>
            <person name="Nazareth L.V."/>
            <person name="Nelson J."/>
            <person name="Ng B.M."/>
            <person name="Nguyen N.B."/>
            <person name="Nguyen P.Q."/>
            <person name="Nguyen T."/>
            <person name="Obregon M."/>
            <person name="Okwuonu G.O."/>
            <person name="Onwere C.G."/>
            <person name="Orozco G."/>
            <person name="Parra A."/>
            <person name="Patel S."/>
            <person name="Patil S."/>
            <person name="Perez A."/>
            <person name="Perez Y."/>
            <person name="Pham C."/>
            <person name="Primus E.L."/>
            <person name="Pu L.-L."/>
            <person name="Puazo M."/>
            <person name="Qin X."/>
            <person name="Quiroz J.B."/>
            <person name="Reese J."/>
            <person name="Richards S."/>
            <person name="Rives C.M."/>
            <person name="Robberts R."/>
            <person name="Ruiz S.J."/>
            <person name="Ruiz M.J."/>
            <person name="Santibanez J."/>
            <person name="Schneider B.W."/>
            <person name="Sisson I."/>
            <person name="Smith M."/>
            <person name="Sodergren E."/>
            <person name="Song X.-Z."/>
            <person name="Song B.B."/>
            <person name="Summersgill H."/>
            <person name="Thelus R."/>
            <person name="Thornton R.D."/>
            <person name="Trejos Z.Y."/>
            <person name="Usmani K."/>
            <person name="Vattathil S."/>
            <person name="Villasana D."/>
            <person name="Walker D.L."/>
            <person name="Wang S."/>
            <person name="Wang K."/>
            <person name="White C.S."/>
            <person name="Williams A.C."/>
            <person name="Williamson J."/>
            <person name="Wilson K."/>
            <person name="Woghiren I.O."/>
            <person name="Woodworth J.R."/>
            <person name="Worley K.C."/>
            <person name="Wright R.A."/>
            <person name="Wu W."/>
            <person name="Young L."/>
            <person name="Zhang L."/>
            <person name="Zhang J."/>
            <person name="Zhu Y."/>
            <person name="Muzny D.M."/>
            <person name="Weinstock G."/>
            <person name="Gibbs R.A."/>
        </authorList>
    </citation>
    <scope>NUCLEOTIDE SEQUENCE [LARGE SCALE GENOMIC DNA]</scope>
    <source>
        <strain evidence="8">LSR1</strain>
    </source>
</reference>
<proteinExistence type="predicted"/>
<keyword evidence="3 5" id="KW-0863">Zinc-finger</keyword>
<feature type="domain" description="C2H2-type" evidence="6">
    <location>
        <begin position="435"/>
        <end position="462"/>
    </location>
</feature>
<dbReference type="GO" id="GO:0008270">
    <property type="term" value="F:zinc ion binding"/>
    <property type="evidence" value="ECO:0007669"/>
    <property type="project" value="UniProtKB-KW"/>
</dbReference>
<dbReference type="PROSITE" id="PS00028">
    <property type="entry name" value="ZINC_FINGER_C2H2_1"/>
    <property type="match status" value="4"/>
</dbReference>
<dbReference type="PROSITE" id="PS50157">
    <property type="entry name" value="ZINC_FINGER_C2H2_2"/>
    <property type="match status" value="6"/>
</dbReference>
<evidence type="ECO:0000256" key="1">
    <source>
        <dbReference type="ARBA" id="ARBA00022723"/>
    </source>
</evidence>
<feature type="domain" description="C2H2-type" evidence="6">
    <location>
        <begin position="463"/>
        <end position="490"/>
    </location>
</feature>
<accession>A0A8R2A5P2</accession>
<dbReference type="InterPro" id="IPR036236">
    <property type="entry name" value="Znf_C2H2_sf"/>
</dbReference>